<organism evidence="3">
    <name type="scientific">Nematocida ausubeli (strain ATCC PRA-371 / ERTm2)</name>
    <name type="common">Nematode killer fungus</name>
    <dbReference type="NCBI Taxonomy" id="1913371"/>
    <lineage>
        <taxon>Eukaryota</taxon>
        <taxon>Fungi</taxon>
        <taxon>Fungi incertae sedis</taxon>
        <taxon>Microsporidia</taxon>
        <taxon>Nematocida</taxon>
    </lineage>
</organism>
<evidence type="ECO:0000313" key="3">
    <source>
        <dbReference type="EMBL" id="EHY66495.1"/>
    </source>
</evidence>
<dbReference type="EMBL" id="JH604633">
    <property type="protein sequence ID" value="EHY66495.1"/>
    <property type="molecule type" value="Genomic_DNA"/>
</dbReference>
<dbReference type="CDD" id="cd21694">
    <property type="entry name" value="GINS_B_Psf2"/>
    <property type="match status" value="1"/>
</dbReference>
<accession>A0A086J3T1</accession>
<dbReference type="STRING" id="944018.H8Z964"/>
<accession>H8Z964</accession>
<protein>
    <recommendedName>
        <fullName evidence="2">DNA replication complex GINS protein PSF2 N-terminal domain-containing protein</fullName>
    </recommendedName>
</protein>
<dbReference type="PANTHER" id="PTHR12772">
    <property type="entry name" value="DNA REPLICATION COMPLEX GINS PROTEIN PSF2"/>
    <property type="match status" value="1"/>
</dbReference>
<reference evidence="4 5" key="3">
    <citation type="journal article" date="2014" name="Genome Announc.">
        <title>Genome Sequence of the Microsporidian Species Nematocida sp1 Strain ERTm6 (ATCC PRA-372).</title>
        <authorList>
            <person name="Bakowski M.A."/>
            <person name="Priest M."/>
            <person name="Young S."/>
            <person name="Cuomo C.A."/>
            <person name="Troemel E.R."/>
        </authorList>
    </citation>
    <scope>NUCLEOTIDE SEQUENCE [LARGE SCALE GENOMIC DNA]</scope>
    <source>
        <strain evidence="4 5">ERTm6</strain>
    </source>
</reference>
<dbReference type="Gene3D" id="1.20.58.1020">
    <property type="match status" value="1"/>
</dbReference>
<proteinExistence type="predicted"/>
<reference evidence="3" key="1">
    <citation type="submission" date="2011-03" db="EMBL/GenBank/DDBJ databases">
        <title>The Genome Sequence of Nematocida sp1 strain ERTm2.</title>
        <authorList>
            <consortium name="The Broad Institute Genome Sequencing Platform"/>
            <consortium name="The Broad Institute Genome Sequencing Center for Infectious Disease"/>
            <person name="Cuomo C."/>
            <person name="Troemel E."/>
            <person name="Young S.K."/>
            <person name="Zeng Q."/>
            <person name="Gargeya S."/>
            <person name="Fitzgerald M."/>
            <person name="Haas B."/>
            <person name="Abouelleil A."/>
            <person name="Alvarado L."/>
            <person name="Arachchi H.M."/>
            <person name="Berlin A."/>
            <person name="Brown A."/>
            <person name="Chapman S.B."/>
            <person name="Chen Z."/>
            <person name="Dunbar C."/>
            <person name="Freedman E."/>
            <person name="Gearin G."/>
            <person name="Gellesch M."/>
            <person name="Goldberg J."/>
            <person name="Griggs A."/>
            <person name="Gujja S."/>
            <person name="Heilman E.R."/>
            <person name="Heiman D."/>
            <person name="Howarth C."/>
            <person name="Larson L."/>
            <person name="Lui A."/>
            <person name="MacDonald P.J.P."/>
            <person name="Mehta T."/>
            <person name="Montmayeur A."/>
            <person name="Murphy C."/>
            <person name="Neiman D."/>
            <person name="Pearson M."/>
            <person name="Priest M."/>
            <person name="Roberts A."/>
            <person name="Saif S."/>
            <person name="Shea T."/>
            <person name="Shenoy N."/>
            <person name="Sisk P."/>
            <person name="Stolte C."/>
            <person name="Sykes S."/>
            <person name="White J."/>
            <person name="Yandava C."/>
            <person name="Wortman J."/>
            <person name="Nusbaum C."/>
            <person name="Birren B."/>
        </authorList>
    </citation>
    <scope>NUCLEOTIDE SEQUENCE</scope>
    <source>
        <strain evidence="3">ERTm2</strain>
    </source>
</reference>
<dbReference type="SUPFAM" id="SSF160059">
    <property type="entry name" value="PriA/YqbF domain"/>
    <property type="match status" value="1"/>
</dbReference>
<dbReference type="GO" id="GO:0000727">
    <property type="term" value="P:double-strand break repair via break-induced replication"/>
    <property type="evidence" value="ECO:0007669"/>
    <property type="project" value="TreeGrafter"/>
</dbReference>
<dbReference type="HOGENOM" id="CLU_078274_3_1_1"/>
<dbReference type="Pfam" id="PF25005">
    <property type="entry name" value="PSF2_N"/>
    <property type="match status" value="1"/>
</dbReference>
<keyword evidence="5" id="KW-1185">Reference proteome</keyword>
<dbReference type="Proteomes" id="UP000005622">
    <property type="component" value="Unassembled WGS sequence"/>
</dbReference>
<evidence type="ECO:0000259" key="2">
    <source>
        <dbReference type="Pfam" id="PF25005"/>
    </source>
</evidence>
<dbReference type="GO" id="GO:0006260">
    <property type="term" value="P:DNA replication"/>
    <property type="evidence" value="ECO:0007669"/>
    <property type="project" value="InterPro"/>
</dbReference>
<evidence type="ECO:0000256" key="1">
    <source>
        <dbReference type="SAM" id="MobiDB-lite"/>
    </source>
</evidence>
<dbReference type="InterPro" id="IPR056784">
    <property type="entry name" value="PSF2_N"/>
</dbReference>
<dbReference type="InterPro" id="IPR036224">
    <property type="entry name" value="GINS_bundle-like_dom_sf"/>
</dbReference>
<dbReference type="SUPFAM" id="SSF158573">
    <property type="entry name" value="GINS helical bundle-like"/>
    <property type="match status" value="1"/>
</dbReference>
<evidence type="ECO:0000313" key="4">
    <source>
        <dbReference type="EMBL" id="KFG26799.1"/>
    </source>
</evidence>
<dbReference type="Gene3D" id="3.40.5.50">
    <property type="match status" value="1"/>
</dbReference>
<reference evidence="4" key="2">
    <citation type="submission" date="2012-10" db="EMBL/GenBank/DDBJ databases">
        <authorList>
            <consortium name="The Broad Institute Genome Sequencing Platform"/>
            <consortium name="The Broad Institute Genome Sequencing Center for Infectious Disease"/>
            <person name="Cuomo C."/>
            <person name="Troemel E."/>
            <person name="Walker B."/>
            <person name="Young S.K."/>
            <person name="Zeng Q."/>
            <person name="Gargeya S."/>
            <person name="Fitzgerald M."/>
            <person name="Haas B."/>
            <person name="Abouelleil A."/>
            <person name="Alvarado L."/>
            <person name="Arachchi H.M."/>
            <person name="Berlin A.M."/>
            <person name="Chapman S.B."/>
            <person name="Goldberg J."/>
            <person name="Griggs A."/>
            <person name="Gujja S."/>
            <person name="Hansen M."/>
            <person name="Howarth C."/>
            <person name="Imamovic A."/>
            <person name="Larimer J."/>
            <person name="McCowan C."/>
            <person name="Murphy C."/>
            <person name="Neiman D."/>
            <person name="Pearson M."/>
            <person name="Priest M."/>
            <person name="Roberts A."/>
            <person name="Saif S."/>
            <person name="Shea T."/>
            <person name="Sisk P."/>
            <person name="Sykes S."/>
            <person name="Wortman J."/>
            <person name="Nusbaum C."/>
            <person name="Birren B."/>
        </authorList>
    </citation>
    <scope>NUCLEOTIDE SEQUENCE</scope>
    <source>
        <strain evidence="4">ERTm6</strain>
    </source>
</reference>
<feature type="region of interest" description="Disordered" evidence="1">
    <location>
        <begin position="1"/>
        <end position="20"/>
    </location>
</feature>
<dbReference type="EMBL" id="AKIJ01000002">
    <property type="protein sequence ID" value="KFG26799.1"/>
    <property type="molecule type" value="Genomic_DNA"/>
</dbReference>
<name>H8Z964_NEMA1</name>
<evidence type="ECO:0000313" key="5">
    <source>
        <dbReference type="Proteomes" id="UP000054524"/>
    </source>
</evidence>
<dbReference type="InterPro" id="IPR007257">
    <property type="entry name" value="GINS_Psf2"/>
</dbReference>
<feature type="domain" description="DNA replication complex GINS protein PSF2 N-terminal" evidence="2">
    <location>
        <begin position="29"/>
        <end position="81"/>
    </location>
</feature>
<dbReference type="GO" id="GO:0000811">
    <property type="term" value="C:GINS complex"/>
    <property type="evidence" value="ECO:0007669"/>
    <property type="project" value="TreeGrafter"/>
</dbReference>
<gene>
    <name evidence="3" type="ORF">NERG_00135</name>
    <name evidence="4" type="ORF">NESG_00955</name>
</gene>
<sequence>MAYGLLRSSDEITGNTEQRISREREAERMLAQSERVIIIPLVGMDKLEMAVGSFGPFFPMAPVSVPLYVALFLKHSLLCTIQPPEWLGVRYLQRAVEREEISVEEFSHISMYIFENAEVCLESCDITESVGEIKMLIKQLKEIRLKKLLKGIEFIDTSVIGMNNLTFYEFRKIKEYLIPHISMQKLLSKGR</sequence>
<dbReference type="CDD" id="cd11712">
    <property type="entry name" value="GINS_A_psf2"/>
    <property type="match status" value="1"/>
</dbReference>
<dbReference type="PANTHER" id="PTHR12772:SF0">
    <property type="entry name" value="DNA REPLICATION COMPLEX GINS PROTEIN PSF2"/>
    <property type="match status" value="1"/>
</dbReference>
<dbReference type="Proteomes" id="UP000054524">
    <property type="component" value="Unassembled WGS sequence"/>
</dbReference>
<dbReference type="AlphaFoldDB" id="H8Z964"/>